<dbReference type="GO" id="GO:0030041">
    <property type="term" value="P:actin filament polymerization"/>
    <property type="evidence" value="ECO:0007669"/>
    <property type="project" value="TreeGrafter"/>
</dbReference>
<feature type="compositionally biased region" description="Basic and acidic residues" evidence="1">
    <location>
        <begin position="465"/>
        <end position="478"/>
    </location>
</feature>
<dbReference type="Proteomes" id="UP000807342">
    <property type="component" value="Unassembled WGS sequence"/>
</dbReference>
<feature type="region of interest" description="Disordered" evidence="1">
    <location>
        <begin position="1"/>
        <end position="26"/>
    </location>
</feature>
<sequence>MNFKKLESDTVPTALNNKGATSSEVDKSEGDIFEIIDTLKVVGWWCEHHLSEIIDQDNFNVWAETIRLVSLLAGLFDLIPGPHQCPTPPPPCSCPHHDNKDTPMEPTTPTCAFSEAASQTPAPSHEATMPPPPPIMAATLPAAAASIPPAGPCGHASYAGAAARNLNPAAPPFMCGPPHAPAAKPFAQAQQPVSSKHSKWPFYATQGPSHHQFFIEVPIHPKDSSLPTLHAFPLVASHVPQPTFPPPPTLTQSRLPCQIVDIPFFKPGTTEPLPHTELDAQLGHSIIPSEYVVHWHFVQNSPKAEFATVWLNLSDSQQGTHTSQLIGHHLFLNNVEVLIKGAKAHTGTPQWCCYSNPKASPPIPPTAADMPCMHVCACLNCSAKHAADDHHCPYWWHHFNRSWIWDWAIQDTSACKGVPPPPSTPHGPKPMPCDHTLHPPHQGAADPPLPPIHEDNEEDNDDMELFSHELDNDYPFHE</sequence>
<evidence type="ECO:0000256" key="1">
    <source>
        <dbReference type="SAM" id="MobiDB-lite"/>
    </source>
</evidence>
<feature type="compositionally biased region" description="Pro residues" evidence="1">
    <location>
        <begin position="418"/>
        <end position="431"/>
    </location>
</feature>
<evidence type="ECO:0000313" key="3">
    <source>
        <dbReference type="Proteomes" id="UP000807342"/>
    </source>
</evidence>
<dbReference type="PANTHER" id="PTHR45691:SF6">
    <property type="entry name" value="PROTEIN DIAPHANOUS"/>
    <property type="match status" value="1"/>
</dbReference>
<reference evidence="2" key="1">
    <citation type="submission" date="2020-11" db="EMBL/GenBank/DDBJ databases">
        <authorList>
            <consortium name="DOE Joint Genome Institute"/>
            <person name="Ahrendt S."/>
            <person name="Riley R."/>
            <person name="Andreopoulos W."/>
            <person name="Labutti K."/>
            <person name="Pangilinan J."/>
            <person name="Ruiz-Duenas F.J."/>
            <person name="Barrasa J.M."/>
            <person name="Sanchez-Garcia M."/>
            <person name="Camarero S."/>
            <person name="Miyauchi S."/>
            <person name="Serrano A."/>
            <person name="Linde D."/>
            <person name="Babiker R."/>
            <person name="Drula E."/>
            <person name="Ayuso-Fernandez I."/>
            <person name="Pacheco R."/>
            <person name="Padilla G."/>
            <person name="Ferreira P."/>
            <person name="Barriuso J."/>
            <person name="Kellner H."/>
            <person name="Castanera R."/>
            <person name="Alfaro M."/>
            <person name="Ramirez L."/>
            <person name="Pisabarro A.G."/>
            <person name="Kuo A."/>
            <person name="Tritt A."/>
            <person name="Lipzen A."/>
            <person name="He G."/>
            <person name="Yan M."/>
            <person name="Ng V."/>
            <person name="Cullen D."/>
            <person name="Martin F."/>
            <person name="Rosso M.-N."/>
            <person name="Henrissat B."/>
            <person name="Hibbett D."/>
            <person name="Martinez A.T."/>
            <person name="Grigoriev I.V."/>
        </authorList>
    </citation>
    <scope>NUCLEOTIDE SEQUENCE</scope>
    <source>
        <strain evidence="2">MF-IS2</strain>
    </source>
</reference>
<dbReference type="InterPro" id="IPR051412">
    <property type="entry name" value="Formin_Homology_Diaphanous_sf"/>
</dbReference>
<keyword evidence="3" id="KW-1185">Reference proteome</keyword>
<feature type="compositionally biased region" description="Polar residues" evidence="1">
    <location>
        <begin position="105"/>
        <end position="122"/>
    </location>
</feature>
<comment type="caution">
    <text evidence="2">The sequence shown here is derived from an EMBL/GenBank/DDBJ whole genome shotgun (WGS) entry which is preliminary data.</text>
</comment>
<organism evidence="2 3">
    <name type="scientific">Macrolepiota fuliginosa MF-IS2</name>
    <dbReference type="NCBI Taxonomy" id="1400762"/>
    <lineage>
        <taxon>Eukaryota</taxon>
        <taxon>Fungi</taxon>
        <taxon>Dikarya</taxon>
        <taxon>Basidiomycota</taxon>
        <taxon>Agaricomycotina</taxon>
        <taxon>Agaricomycetes</taxon>
        <taxon>Agaricomycetidae</taxon>
        <taxon>Agaricales</taxon>
        <taxon>Agaricineae</taxon>
        <taxon>Agaricaceae</taxon>
        <taxon>Macrolepiota</taxon>
    </lineage>
</organism>
<dbReference type="EMBL" id="MU151130">
    <property type="protein sequence ID" value="KAF9449464.1"/>
    <property type="molecule type" value="Genomic_DNA"/>
</dbReference>
<feature type="region of interest" description="Disordered" evidence="1">
    <location>
        <begin position="96"/>
        <end position="132"/>
    </location>
</feature>
<protein>
    <submittedName>
        <fullName evidence="2">Uncharacterized protein</fullName>
    </submittedName>
</protein>
<gene>
    <name evidence="2" type="ORF">P691DRAFT_759062</name>
</gene>
<name>A0A9P5XEC3_9AGAR</name>
<dbReference type="PANTHER" id="PTHR45691">
    <property type="entry name" value="PROTEIN DIAPHANOUS"/>
    <property type="match status" value="1"/>
</dbReference>
<feature type="compositionally biased region" description="Acidic residues" evidence="1">
    <location>
        <begin position="455"/>
        <end position="464"/>
    </location>
</feature>
<dbReference type="GO" id="GO:0005884">
    <property type="term" value="C:actin filament"/>
    <property type="evidence" value="ECO:0007669"/>
    <property type="project" value="TreeGrafter"/>
</dbReference>
<evidence type="ECO:0000313" key="2">
    <source>
        <dbReference type="EMBL" id="KAF9449464.1"/>
    </source>
</evidence>
<dbReference type="AlphaFoldDB" id="A0A9P5XEC3"/>
<proteinExistence type="predicted"/>
<accession>A0A9P5XEC3</accession>
<feature type="compositionally biased region" description="Polar residues" evidence="1">
    <location>
        <begin position="10"/>
        <end position="23"/>
    </location>
</feature>
<feature type="region of interest" description="Disordered" evidence="1">
    <location>
        <begin position="416"/>
        <end position="478"/>
    </location>
</feature>